<feature type="region of interest" description="Disordered" evidence="1">
    <location>
        <begin position="1"/>
        <end position="36"/>
    </location>
</feature>
<dbReference type="SUPFAM" id="SSF49879">
    <property type="entry name" value="SMAD/FHA domain"/>
    <property type="match status" value="1"/>
</dbReference>
<organism evidence="4 5">
    <name type="scientific">Heterobasidion irregulare (strain TC 32-1)</name>
    <dbReference type="NCBI Taxonomy" id="747525"/>
    <lineage>
        <taxon>Eukaryota</taxon>
        <taxon>Fungi</taxon>
        <taxon>Dikarya</taxon>
        <taxon>Basidiomycota</taxon>
        <taxon>Agaricomycotina</taxon>
        <taxon>Agaricomycetes</taxon>
        <taxon>Russulales</taxon>
        <taxon>Bondarzewiaceae</taxon>
        <taxon>Heterobasidion</taxon>
        <taxon>Heterobasidion annosum species complex</taxon>
    </lineage>
</organism>
<feature type="region of interest" description="Disordered" evidence="1">
    <location>
        <begin position="309"/>
        <end position="332"/>
    </location>
</feature>
<dbReference type="GeneID" id="20675405"/>
<dbReference type="AlphaFoldDB" id="W4JSM8"/>
<feature type="transmembrane region" description="Helical" evidence="2">
    <location>
        <begin position="693"/>
        <end position="714"/>
    </location>
</feature>
<dbReference type="OrthoDB" id="4096268at2759"/>
<dbReference type="EMBL" id="KI925464">
    <property type="protein sequence ID" value="ETW76548.1"/>
    <property type="molecule type" value="Genomic_DNA"/>
</dbReference>
<keyword evidence="5" id="KW-1185">Reference proteome</keyword>
<dbReference type="eggNOG" id="ENOG502SEM6">
    <property type="taxonomic scope" value="Eukaryota"/>
</dbReference>
<dbReference type="RefSeq" id="XP_009551438.1">
    <property type="nucleotide sequence ID" value="XM_009553143.1"/>
</dbReference>
<dbReference type="InParanoid" id="W4JSM8"/>
<dbReference type="STRING" id="747525.W4JSM8"/>
<gene>
    <name evidence="4" type="ORF">HETIRDRAFT_442034</name>
</gene>
<proteinExistence type="predicted"/>
<dbReference type="Gene3D" id="2.60.200.20">
    <property type="match status" value="1"/>
</dbReference>
<dbReference type="InterPro" id="IPR008984">
    <property type="entry name" value="SMAD_FHA_dom_sf"/>
</dbReference>
<dbReference type="HOGENOM" id="CLU_015159_0_0_1"/>
<evidence type="ECO:0000256" key="2">
    <source>
        <dbReference type="SAM" id="Phobius"/>
    </source>
</evidence>
<dbReference type="CDD" id="cd00060">
    <property type="entry name" value="FHA"/>
    <property type="match status" value="1"/>
</dbReference>
<keyword evidence="2" id="KW-0812">Transmembrane</keyword>
<keyword evidence="2" id="KW-1133">Transmembrane helix</keyword>
<reference evidence="4 5" key="1">
    <citation type="journal article" date="2012" name="New Phytol.">
        <title>Insight into trade-off between wood decay and parasitism from the genome of a fungal forest pathogen.</title>
        <authorList>
            <person name="Olson A."/>
            <person name="Aerts A."/>
            <person name="Asiegbu F."/>
            <person name="Belbahri L."/>
            <person name="Bouzid O."/>
            <person name="Broberg A."/>
            <person name="Canback B."/>
            <person name="Coutinho P.M."/>
            <person name="Cullen D."/>
            <person name="Dalman K."/>
            <person name="Deflorio G."/>
            <person name="van Diepen L.T."/>
            <person name="Dunand C."/>
            <person name="Duplessis S."/>
            <person name="Durling M."/>
            <person name="Gonthier P."/>
            <person name="Grimwood J."/>
            <person name="Fossdal C.G."/>
            <person name="Hansson D."/>
            <person name="Henrissat B."/>
            <person name="Hietala A."/>
            <person name="Himmelstrand K."/>
            <person name="Hoffmeister D."/>
            <person name="Hogberg N."/>
            <person name="James T.Y."/>
            <person name="Karlsson M."/>
            <person name="Kohler A."/>
            <person name="Kues U."/>
            <person name="Lee Y.H."/>
            <person name="Lin Y.C."/>
            <person name="Lind M."/>
            <person name="Lindquist E."/>
            <person name="Lombard V."/>
            <person name="Lucas S."/>
            <person name="Lunden K."/>
            <person name="Morin E."/>
            <person name="Murat C."/>
            <person name="Park J."/>
            <person name="Raffaello T."/>
            <person name="Rouze P."/>
            <person name="Salamov A."/>
            <person name="Schmutz J."/>
            <person name="Solheim H."/>
            <person name="Stahlberg J."/>
            <person name="Velez H."/>
            <person name="de Vries R.P."/>
            <person name="Wiebenga A."/>
            <person name="Woodward S."/>
            <person name="Yakovlev I."/>
            <person name="Garbelotto M."/>
            <person name="Martin F."/>
            <person name="Grigoriev I.V."/>
            <person name="Stenlid J."/>
        </authorList>
    </citation>
    <scope>NUCLEOTIDE SEQUENCE [LARGE SCALE GENOMIC DNA]</scope>
    <source>
        <strain evidence="4 5">TC 32-1</strain>
    </source>
</reference>
<feature type="region of interest" description="Disordered" evidence="1">
    <location>
        <begin position="197"/>
        <end position="266"/>
    </location>
</feature>
<feature type="compositionally biased region" description="Low complexity" evidence="1">
    <location>
        <begin position="225"/>
        <end position="241"/>
    </location>
</feature>
<dbReference type="PROSITE" id="PS50006">
    <property type="entry name" value="FHA_DOMAIN"/>
    <property type="match status" value="1"/>
</dbReference>
<dbReference type="InterPro" id="IPR000253">
    <property type="entry name" value="FHA_dom"/>
</dbReference>
<evidence type="ECO:0000259" key="3">
    <source>
        <dbReference type="PROSITE" id="PS50006"/>
    </source>
</evidence>
<accession>W4JSM8</accession>
<dbReference type="KEGG" id="hir:HETIRDRAFT_442034"/>
<feature type="domain" description="FHA" evidence="3">
    <location>
        <begin position="76"/>
        <end position="131"/>
    </location>
</feature>
<sequence length="717" mass="77882">MEDEVQYLGRNAPPADPVVPSALSSDTHRPVSGQLSPAAAGETITAVTAGILLHIPKTAEQPGQSLRYYKIRTQVVNIGRASGSNVGKERQSIDTATFRCPVISRRHAKILFSDTGHVYLVDLDSHHGTHLLKQGGTVSQRLIPEVPVLLEDGDTVTFGKIVGRDSYVVRPVTVNIRLLHGVAPNLSSPAPIEAPIPPILSPDSPERLNCTPKSSTSGRYGVFGSSPSSSSDSSSSSSQPDSDIEEIERPEEYPDAQPDFSASRSYFPDPSLPSIHGLGLLKRMIPPISCPPSLRPSLMSFQSSRYRWLDTEPSASGPGPSGANRLPNASDGEAVFNDAQKGFSDLMFLDNVLHPSEPLVIGAYPNSRAVSPSHSSLVAIRAISMSPEMEEGRFEGIVPEAPPLHTVSVAECMPVDVAEESHPDEENDVAGGQPDVVSQANLEEDVDAGEQDMIVDSDDDEHEPGVIFNNVFQEKPESESEILSRFSRLEGSLVDLRSNVLRLRIAHRKTQADLKSQADRAFGFDKRIDETNDLFQSLWNRIEGAYDNYFELSQELAAFRERLDSHQGDVDKVRQYQEQLRIQQQPPAPSSEVLQRALVEREDVKTSVEALHALVASLKNLRDSTTAEVEHDLQALKAARTLVIDKTVDHVGLVQNDAAPSPSLKRKRSVSEDEACAMSEVADRPRPLKRGKIAAATQTAALVMVGAVAAWSALAFA</sequence>
<evidence type="ECO:0000313" key="5">
    <source>
        <dbReference type="Proteomes" id="UP000030671"/>
    </source>
</evidence>
<name>W4JSM8_HETIT</name>
<dbReference type="Proteomes" id="UP000030671">
    <property type="component" value="Unassembled WGS sequence"/>
</dbReference>
<dbReference type="Pfam" id="PF00498">
    <property type="entry name" value="FHA"/>
    <property type="match status" value="1"/>
</dbReference>
<evidence type="ECO:0000256" key="1">
    <source>
        <dbReference type="SAM" id="MobiDB-lite"/>
    </source>
</evidence>
<keyword evidence="2" id="KW-0472">Membrane</keyword>
<protein>
    <recommendedName>
        <fullName evidence="3">FHA domain-containing protein</fullName>
    </recommendedName>
</protein>
<evidence type="ECO:0000313" key="4">
    <source>
        <dbReference type="EMBL" id="ETW76548.1"/>
    </source>
</evidence>